<dbReference type="InterPro" id="IPR051091">
    <property type="entry name" value="O-Glucosyltr/Glycosyltrsf_90"/>
</dbReference>
<sequence>MEKGFLTPKGRGRVNGLMEKQCLVVEDFCMATSSNVDVFGSLTNDRHVNSNEAAMKYGGAPCGNHDEPASCDTNKASIDPNGHVLTENTKTVAQIPETKIATGLHRKNINIPLNCFLGNLTQKCPDYYYPKGFKMHDHAHTSVPLHTCPDFFRWIHEDLRPWTETGITKEMVESVKGSATFRLVILDGRAYVENYKGGIQTRDLFTQWGFLQLLEGTQGSGDDDTHDIVFPDWSFWGWVEINMEPWDLVLKDLDKGNKRTEWIDREPYAYWKGNPWEAGHRQDLLKCNASETQDWNARLYIQDWDRESKEGFKQSHVGDQCPTGKNQSFFIILFSRITFHIYSCRFKIYIEGSAWSVSEKHILACDSMTLMVTPHYYDFFTRGMMPLHHYWPIKMDDKCKSIKFAVKWGNNQEEKVQQIGKAASRFIQEDIKMDNVYDYMFHLLTAYSKLMKYKPTVPENATELCSETMACTSEGFVKQLMDQSTVKGPANVSPCIMQPPYDPQTLNSILDQKANSIKQVEKWEKTTLNKLVKSKNYLLSSL</sequence>
<proteinExistence type="predicted"/>
<dbReference type="SMART" id="SM00672">
    <property type="entry name" value="CAP10"/>
    <property type="match status" value="1"/>
</dbReference>
<dbReference type="Pfam" id="PF05686">
    <property type="entry name" value="Glyco_transf_90"/>
    <property type="match status" value="3"/>
</dbReference>
<dbReference type="AlphaFoldDB" id="A0A2U1MTE0"/>
<keyword evidence="3" id="KW-1185">Reference proteome</keyword>
<dbReference type="PANTHER" id="PTHR12203">
    <property type="entry name" value="KDEL LYS-ASP-GLU-LEU CONTAINING - RELATED"/>
    <property type="match status" value="1"/>
</dbReference>
<dbReference type="OrthoDB" id="202415at2759"/>
<comment type="caution">
    <text evidence="2">The sequence shown here is derived from an EMBL/GenBank/DDBJ whole genome shotgun (WGS) entry which is preliminary data.</text>
</comment>
<evidence type="ECO:0000313" key="2">
    <source>
        <dbReference type="EMBL" id="PWA64531.1"/>
    </source>
</evidence>
<feature type="domain" description="Glycosyl transferase CAP10" evidence="1">
    <location>
        <begin position="199"/>
        <end position="454"/>
    </location>
</feature>
<dbReference type="STRING" id="35608.A0A2U1MTE0"/>
<dbReference type="Proteomes" id="UP000245207">
    <property type="component" value="Unassembled WGS sequence"/>
</dbReference>
<gene>
    <name evidence="2" type="ORF">CTI12_AA342750</name>
</gene>
<protein>
    <submittedName>
        <fullName evidence="2">Lipopolysaccharide-modifying protein</fullName>
    </submittedName>
</protein>
<accession>A0A2U1MTE0</accession>
<evidence type="ECO:0000259" key="1">
    <source>
        <dbReference type="SMART" id="SM00672"/>
    </source>
</evidence>
<organism evidence="2 3">
    <name type="scientific">Artemisia annua</name>
    <name type="common">Sweet wormwood</name>
    <dbReference type="NCBI Taxonomy" id="35608"/>
    <lineage>
        <taxon>Eukaryota</taxon>
        <taxon>Viridiplantae</taxon>
        <taxon>Streptophyta</taxon>
        <taxon>Embryophyta</taxon>
        <taxon>Tracheophyta</taxon>
        <taxon>Spermatophyta</taxon>
        <taxon>Magnoliopsida</taxon>
        <taxon>eudicotyledons</taxon>
        <taxon>Gunneridae</taxon>
        <taxon>Pentapetalae</taxon>
        <taxon>asterids</taxon>
        <taxon>campanulids</taxon>
        <taxon>Asterales</taxon>
        <taxon>Asteraceae</taxon>
        <taxon>Asteroideae</taxon>
        <taxon>Anthemideae</taxon>
        <taxon>Artemisiinae</taxon>
        <taxon>Artemisia</taxon>
    </lineage>
</organism>
<dbReference type="InterPro" id="IPR006598">
    <property type="entry name" value="CAP10"/>
</dbReference>
<evidence type="ECO:0000313" key="3">
    <source>
        <dbReference type="Proteomes" id="UP000245207"/>
    </source>
</evidence>
<reference evidence="2 3" key="1">
    <citation type="journal article" date="2018" name="Mol. Plant">
        <title>The genome of Artemisia annua provides insight into the evolution of Asteraceae family and artemisinin biosynthesis.</title>
        <authorList>
            <person name="Shen Q."/>
            <person name="Zhang L."/>
            <person name="Liao Z."/>
            <person name="Wang S."/>
            <person name="Yan T."/>
            <person name="Shi P."/>
            <person name="Liu M."/>
            <person name="Fu X."/>
            <person name="Pan Q."/>
            <person name="Wang Y."/>
            <person name="Lv Z."/>
            <person name="Lu X."/>
            <person name="Zhang F."/>
            <person name="Jiang W."/>
            <person name="Ma Y."/>
            <person name="Chen M."/>
            <person name="Hao X."/>
            <person name="Li L."/>
            <person name="Tang Y."/>
            <person name="Lv G."/>
            <person name="Zhou Y."/>
            <person name="Sun X."/>
            <person name="Brodelius P.E."/>
            <person name="Rose J.K.C."/>
            <person name="Tang K."/>
        </authorList>
    </citation>
    <scope>NUCLEOTIDE SEQUENCE [LARGE SCALE GENOMIC DNA]</scope>
    <source>
        <strain evidence="3">cv. Huhao1</strain>
        <tissue evidence="2">Leaf</tissue>
    </source>
</reference>
<dbReference type="EMBL" id="PKPP01004402">
    <property type="protein sequence ID" value="PWA64531.1"/>
    <property type="molecule type" value="Genomic_DNA"/>
</dbReference>
<name>A0A2U1MTE0_ARTAN</name>
<dbReference type="PANTHER" id="PTHR12203:SF101">
    <property type="entry name" value="LIPOPOLYSACCHARIDE-MODIFYING PROTEIN-RELATED"/>
    <property type="match status" value="1"/>
</dbReference>